<dbReference type="GO" id="GO:0030170">
    <property type="term" value="F:pyridoxal phosphate binding"/>
    <property type="evidence" value="ECO:0007669"/>
    <property type="project" value="InterPro"/>
</dbReference>
<dbReference type="InterPro" id="IPR015424">
    <property type="entry name" value="PyrdxlP-dep_Trfase"/>
</dbReference>
<keyword evidence="3 7" id="KW-0032">Aminotransferase</keyword>
<accession>A0A917BMZ0</accession>
<organism evidence="7 8">
    <name type="scientific">Ornithinimicrobium tianjinense</name>
    <dbReference type="NCBI Taxonomy" id="1195761"/>
    <lineage>
        <taxon>Bacteria</taxon>
        <taxon>Bacillati</taxon>
        <taxon>Actinomycetota</taxon>
        <taxon>Actinomycetes</taxon>
        <taxon>Micrococcales</taxon>
        <taxon>Ornithinimicrobiaceae</taxon>
        <taxon>Ornithinimicrobium</taxon>
    </lineage>
</organism>
<feature type="domain" description="Aminotransferase class I/classII large" evidence="6">
    <location>
        <begin position="29"/>
        <end position="381"/>
    </location>
</feature>
<dbReference type="FunFam" id="3.40.640.10:FF:000024">
    <property type="entry name" value="Kynurenine--oxoglutarate transaminase 3"/>
    <property type="match status" value="1"/>
</dbReference>
<proteinExistence type="inferred from homology"/>
<dbReference type="InterPro" id="IPR015422">
    <property type="entry name" value="PyrdxlP-dep_Trfase_small"/>
</dbReference>
<name>A0A917BMZ0_9MICO</name>
<keyword evidence="5" id="KW-0663">Pyridoxal phosphate</keyword>
<dbReference type="AlphaFoldDB" id="A0A917BMZ0"/>
<protein>
    <submittedName>
        <fullName evidence="7">Aminotransferase</fullName>
    </submittedName>
</protein>
<reference evidence="7" key="2">
    <citation type="submission" date="2020-09" db="EMBL/GenBank/DDBJ databases">
        <authorList>
            <person name="Sun Q."/>
            <person name="Zhou Y."/>
        </authorList>
    </citation>
    <scope>NUCLEOTIDE SEQUENCE</scope>
    <source>
        <strain evidence="7">CGMCC 1.12160</strain>
    </source>
</reference>
<dbReference type="SUPFAM" id="SSF53383">
    <property type="entry name" value="PLP-dependent transferases"/>
    <property type="match status" value="1"/>
</dbReference>
<dbReference type="Pfam" id="PF00155">
    <property type="entry name" value="Aminotran_1_2"/>
    <property type="match status" value="1"/>
</dbReference>
<evidence type="ECO:0000256" key="1">
    <source>
        <dbReference type="ARBA" id="ARBA00001933"/>
    </source>
</evidence>
<dbReference type="EMBL" id="BMEM01000002">
    <property type="protein sequence ID" value="GGF50113.1"/>
    <property type="molecule type" value="Genomic_DNA"/>
</dbReference>
<evidence type="ECO:0000256" key="5">
    <source>
        <dbReference type="ARBA" id="ARBA00022898"/>
    </source>
</evidence>
<sequence length="387" mass="41381">MTARLNARLAPFGTTVFAEMTQRALQFDAVNLGQGFPDTDGPAEMVEAAARGLRDGLNQYAPARGLPVLREAVAAHQERFYGLSVDPQSEVLVTVGATEAIAASLLALVEPGDEVLMVEPYYDSYAACVAMAGGVRRTVPLSFPELSLDVEALRASVTDRTRVILINSPHNPTGKVFDRAELEAVARVALEHDLVVISDEVYEHLVFDGLAHVPMASLPGMADRTLTISSVGKSFSLTGWKTGWVTGPAELVSAVAAAKQFLTFVGVTHVQPAVALGLGLPDDYFTGFARSLQDRRDLLVEALGDVGVPVSPCQGTYFVIADFAGHGVTDAVDFCRRLPEEVGVVGVPVSAFCDDRAPVASLVRFAFCKREDVLREAARRLRALGAR</sequence>
<evidence type="ECO:0000259" key="6">
    <source>
        <dbReference type="Pfam" id="PF00155"/>
    </source>
</evidence>
<dbReference type="InterPro" id="IPR015421">
    <property type="entry name" value="PyrdxlP-dep_Trfase_major"/>
</dbReference>
<dbReference type="NCBIfam" id="NF005855">
    <property type="entry name" value="PRK07777.1"/>
    <property type="match status" value="1"/>
</dbReference>
<comment type="cofactor">
    <cofactor evidence="1">
        <name>pyridoxal 5'-phosphate</name>
        <dbReference type="ChEBI" id="CHEBI:597326"/>
    </cofactor>
</comment>
<evidence type="ECO:0000256" key="2">
    <source>
        <dbReference type="ARBA" id="ARBA00007441"/>
    </source>
</evidence>
<keyword evidence="8" id="KW-1185">Reference proteome</keyword>
<dbReference type="Proteomes" id="UP000605670">
    <property type="component" value="Unassembled WGS sequence"/>
</dbReference>
<dbReference type="InterPro" id="IPR004839">
    <property type="entry name" value="Aminotransferase_I/II_large"/>
</dbReference>
<evidence type="ECO:0000256" key="4">
    <source>
        <dbReference type="ARBA" id="ARBA00022679"/>
    </source>
</evidence>
<dbReference type="InterPro" id="IPR051326">
    <property type="entry name" value="Kynurenine-oxoglutarate_AT"/>
</dbReference>
<dbReference type="PANTHER" id="PTHR43807:SF20">
    <property type="entry name" value="FI04487P"/>
    <property type="match status" value="1"/>
</dbReference>
<evidence type="ECO:0000256" key="3">
    <source>
        <dbReference type="ARBA" id="ARBA00022576"/>
    </source>
</evidence>
<dbReference type="GO" id="GO:0016212">
    <property type="term" value="F:kynurenine-oxoglutarate transaminase activity"/>
    <property type="evidence" value="ECO:0007669"/>
    <property type="project" value="TreeGrafter"/>
</dbReference>
<comment type="caution">
    <text evidence="7">The sequence shown here is derived from an EMBL/GenBank/DDBJ whole genome shotgun (WGS) entry which is preliminary data.</text>
</comment>
<dbReference type="Gene3D" id="3.40.640.10">
    <property type="entry name" value="Type I PLP-dependent aspartate aminotransferase-like (Major domain)"/>
    <property type="match status" value="1"/>
</dbReference>
<reference evidence="7" key="1">
    <citation type="journal article" date="2014" name="Int. J. Syst. Evol. Microbiol.">
        <title>Complete genome sequence of Corynebacterium casei LMG S-19264T (=DSM 44701T), isolated from a smear-ripened cheese.</title>
        <authorList>
            <consortium name="US DOE Joint Genome Institute (JGI-PGF)"/>
            <person name="Walter F."/>
            <person name="Albersmeier A."/>
            <person name="Kalinowski J."/>
            <person name="Ruckert C."/>
        </authorList>
    </citation>
    <scope>NUCLEOTIDE SEQUENCE</scope>
    <source>
        <strain evidence="7">CGMCC 1.12160</strain>
    </source>
</reference>
<dbReference type="RefSeq" id="WP_188429908.1">
    <property type="nucleotide sequence ID" value="NZ_BAABKH010000001.1"/>
</dbReference>
<dbReference type="PANTHER" id="PTHR43807">
    <property type="entry name" value="FI04487P"/>
    <property type="match status" value="1"/>
</dbReference>
<dbReference type="CDD" id="cd00609">
    <property type="entry name" value="AAT_like"/>
    <property type="match status" value="1"/>
</dbReference>
<evidence type="ECO:0000313" key="7">
    <source>
        <dbReference type="EMBL" id="GGF50113.1"/>
    </source>
</evidence>
<evidence type="ECO:0000313" key="8">
    <source>
        <dbReference type="Proteomes" id="UP000605670"/>
    </source>
</evidence>
<dbReference type="Gene3D" id="3.90.1150.10">
    <property type="entry name" value="Aspartate Aminotransferase, domain 1"/>
    <property type="match status" value="1"/>
</dbReference>
<dbReference type="GO" id="GO:0005737">
    <property type="term" value="C:cytoplasm"/>
    <property type="evidence" value="ECO:0007669"/>
    <property type="project" value="TreeGrafter"/>
</dbReference>
<keyword evidence="4" id="KW-0808">Transferase</keyword>
<gene>
    <name evidence="7" type="ORF">GCM10011366_17520</name>
</gene>
<comment type="similarity">
    <text evidence="2">Belongs to the class-I pyridoxal-phosphate-dependent aminotransferase family.</text>
</comment>